<organism evidence="1 2">
    <name type="scientific">Dendrolimus kikuchii</name>
    <dbReference type="NCBI Taxonomy" id="765133"/>
    <lineage>
        <taxon>Eukaryota</taxon>
        <taxon>Metazoa</taxon>
        <taxon>Ecdysozoa</taxon>
        <taxon>Arthropoda</taxon>
        <taxon>Hexapoda</taxon>
        <taxon>Insecta</taxon>
        <taxon>Pterygota</taxon>
        <taxon>Neoptera</taxon>
        <taxon>Endopterygota</taxon>
        <taxon>Lepidoptera</taxon>
        <taxon>Glossata</taxon>
        <taxon>Ditrysia</taxon>
        <taxon>Bombycoidea</taxon>
        <taxon>Lasiocampidae</taxon>
        <taxon>Dendrolimus</taxon>
    </lineage>
</organism>
<keyword evidence="2" id="KW-1185">Reference proteome</keyword>
<comment type="caution">
    <text evidence="1">The sequence shown here is derived from an EMBL/GenBank/DDBJ whole genome shotgun (WGS) entry which is preliminary data.</text>
</comment>
<dbReference type="EMBL" id="CM034400">
    <property type="protein sequence ID" value="KAJ0176013.1"/>
    <property type="molecule type" value="Genomic_DNA"/>
</dbReference>
<name>A0ACC1CWI4_9NEOP</name>
<dbReference type="Proteomes" id="UP000824533">
    <property type="component" value="Linkage Group LG14"/>
</dbReference>
<evidence type="ECO:0000313" key="1">
    <source>
        <dbReference type="EMBL" id="KAJ0176013.1"/>
    </source>
</evidence>
<proteinExistence type="predicted"/>
<reference evidence="1 2" key="1">
    <citation type="journal article" date="2021" name="Front. Genet.">
        <title>Chromosome-Level Genome Assembly Reveals Significant Gene Expansion in the Toll and IMD Signaling Pathways of Dendrolimus kikuchii.</title>
        <authorList>
            <person name="Zhou J."/>
            <person name="Wu P."/>
            <person name="Xiong Z."/>
            <person name="Liu N."/>
            <person name="Zhao N."/>
            <person name="Ji M."/>
            <person name="Qiu Y."/>
            <person name="Yang B."/>
        </authorList>
    </citation>
    <scope>NUCLEOTIDE SEQUENCE [LARGE SCALE GENOMIC DNA]</scope>
    <source>
        <strain evidence="1">Ann1</strain>
    </source>
</reference>
<accession>A0ACC1CWI4</accession>
<gene>
    <name evidence="1" type="ORF">K1T71_008187</name>
</gene>
<evidence type="ECO:0000313" key="2">
    <source>
        <dbReference type="Proteomes" id="UP000824533"/>
    </source>
</evidence>
<sequence>MYFIKRNVDFKIFNSFIRLYSIASKNHYEVLNLRRNCSDKEIKEAFIQMSKEYHPDKNKDARAQDKFVRIVEAYNVLSKPSSRAQYDSITTVASSSDKSTSYVYRTHVPYNLRKNPNYSYYNQQTKTHTAKENTDAYYGFTGIKKLPNFYIIMMCFGIASIGVFLQLYVIRNLYVAHKQQSLERSKHLAEELDKVRSAARDNGNELQTRILLDKIVSAANPTVATASLGQALANEKKDASETMLTEFGISDAHDDWTTYSKSPHHETWDYDERMSFHNGKRGL</sequence>
<protein>
    <submittedName>
        <fullName evidence="1">Uncharacterized protein</fullName>
    </submittedName>
</protein>